<dbReference type="InterPro" id="IPR011009">
    <property type="entry name" value="Kinase-like_dom_sf"/>
</dbReference>
<feature type="domain" description="Protein kinase" evidence="2">
    <location>
        <begin position="81"/>
        <end position="344"/>
    </location>
</feature>
<keyword evidence="1" id="KW-0472">Membrane</keyword>
<comment type="caution">
    <text evidence="3">The sequence shown here is derived from an EMBL/GenBank/DDBJ whole genome shotgun (WGS) entry which is preliminary data.</text>
</comment>
<protein>
    <recommendedName>
        <fullName evidence="2">Protein kinase domain-containing protein</fullName>
    </recommendedName>
</protein>
<keyword evidence="4" id="KW-1185">Reference proteome</keyword>
<dbReference type="OrthoDB" id="4062651at2759"/>
<evidence type="ECO:0000313" key="4">
    <source>
        <dbReference type="Proteomes" id="UP001151287"/>
    </source>
</evidence>
<evidence type="ECO:0000256" key="1">
    <source>
        <dbReference type="SAM" id="Phobius"/>
    </source>
</evidence>
<evidence type="ECO:0000259" key="2">
    <source>
        <dbReference type="PROSITE" id="PS50011"/>
    </source>
</evidence>
<proteinExistence type="predicted"/>
<sequence length="348" mass="38880">MAKHRHLIKLLLCSISPIFLLLLLLLFFLLYRRLTLRNKHNHQARSIETAVYNTVYDSPDETEDLITFPGGEDLTASDILEAPGEVIGRSSYGTVYRACLRRTGSTVLLRFVRPTCIGSAQDIVPVVKTLASVRHGNLVPLKALYVGPRGEKLFVHPFYAAGTLAQFLRDGLVESQRWEITCKLSLGITKGLDCLHTGYSKPIIHGNIKTNNILLDENLEPRLSDFGLHLLLSPTSGQEMLEASALQGYKAPELMKIKDATKETDVYSLGVVLLEMLTQRDPIKILSLLHSKDLVFEREISEVFKGCGNGEGLLEFFRLAMDCCAPVPGLRPDVKSILKRLEEISRRL</sequence>
<dbReference type="Proteomes" id="UP001151287">
    <property type="component" value="Unassembled WGS sequence"/>
</dbReference>
<dbReference type="GO" id="GO:0004672">
    <property type="term" value="F:protein kinase activity"/>
    <property type="evidence" value="ECO:0007669"/>
    <property type="project" value="InterPro"/>
</dbReference>
<dbReference type="EMBL" id="JAMQYH010000003">
    <property type="protein sequence ID" value="KAJ1693832.1"/>
    <property type="molecule type" value="Genomic_DNA"/>
</dbReference>
<dbReference type="PANTHER" id="PTHR48008">
    <property type="entry name" value="LEUCINE-RICH REPEAT RECEPTOR-LIKE PROTEIN KINASE IMK3-RELATED"/>
    <property type="match status" value="1"/>
</dbReference>
<dbReference type="PANTHER" id="PTHR48008:SF13">
    <property type="entry name" value="PROTEIN KINASE SUPERFAMILY PROTEIN"/>
    <property type="match status" value="1"/>
</dbReference>
<dbReference type="SUPFAM" id="SSF56112">
    <property type="entry name" value="Protein kinase-like (PK-like)"/>
    <property type="match status" value="1"/>
</dbReference>
<keyword evidence="1" id="KW-1133">Transmembrane helix</keyword>
<organism evidence="3 4">
    <name type="scientific">Rhynchospora breviuscula</name>
    <dbReference type="NCBI Taxonomy" id="2022672"/>
    <lineage>
        <taxon>Eukaryota</taxon>
        <taxon>Viridiplantae</taxon>
        <taxon>Streptophyta</taxon>
        <taxon>Embryophyta</taxon>
        <taxon>Tracheophyta</taxon>
        <taxon>Spermatophyta</taxon>
        <taxon>Magnoliopsida</taxon>
        <taxon>Liliopsida</taxon>
        <taxon>Poales</taxon>
        <taxon>Cyperaceae</taxon>
        <taxon>Cyperoideae</taxon>
        <taxon>Rhynchosporeae</taxon>
        <taxon>Rhynchospora</taxon>
    </lineage>
</organism>
<dbReference type="GO" id="GO:0005524">
    <property type="term" value="F:ATP binding"/>
    <property type="evidence" value="ECO:0007669"/>
    <property type="project" value="InterPro"/>
</dbReference>
<accession>A0A9Q0CHJ3</accession>
<evidence type="ECO:0000313" key="3">
    <source>
        <dbReference type="EMBL" id="KAJ1693832.1"/>
    </source>
</evidence>
<dbReference type="Pfam" id="PF00069">
    <property type="entry name" value="Pkinase"/>
    <property type="match status" value="1"/>
</dbReference>
<gene>
    <name evidence="3" type="ORF">LUZ63_010530</name>
</gene>
<dbReference type="AlphaFoldDB" id="A0A9Q0CHJ3"/>
<feature type="transmembrane region" description="Helical" evidence="1">
    <location>
        <begin position="7"/>
        <end position="31"/>
    </location>
</feature>
<dbReference type="PROSITE" id="PS50011">
    <property type="entry name" value="PROTEIN_KINASE_DOM"/>
    <property type="match status" value="1"/>
</dbReference>
<dbReference type="Gene3D" id="1.10.510.10">
    <property type="entry name" value="Transferase(Phosphotransferase) domain 1"/>
    <property type="match status" value="1"/>
</dbReference>
<dbReference type="InterPro" id="IPR000719">
    <property type="entry name" value="Prot_kinase_dom"/>
</dbReference>
<reference evidence="3" key="1">
    <citation type="journal article" date="2022" name="Cell">
        <title>Repeat-based holocentromeres influence genome architecture and karyotype evolution.</title>
        <authorList>
            <person name="Hofstatter P.G."/>
            <person name="Thangavel G."/>
            <person name="Lux T."/>
            <person name="Neumann P."/>
            <person name="Vondrak T."/>
            <person name="Novak P."/>
            <person name="Zhang M."/>
            <person name="Costa L."/>
            <person name="Castellani M."/>
            <person name="Scott A."/>
            <person name="Toegelov H."/>
            <person name="Fuchs J."/>
            <person name="Mata-Sucre Y."/>
            <person name="Dias Y."/>
            <person name="Vanzela A.L.L."/>
            <person name="Huettel B."/>
            <person name="Almeida C.C.S."/>
            <person name="Simkova H."/>
            <person name="Souza G."/>
            <person name="Pedrosa-Harand A."/>
            <person name="Macas J."/>
            <person name="Mayer K.F.X."/>
            <person name="Houben A."/>
            <person name="Marques A."/>
        </authorList>
    </citation>
    <scope>NUCLEOTIDE SEQUENCE</scope>
    <source>
        <strain evidence="3">RhyBre1mFocal</strain>
    </source>
</reference>
<name>A0A9Q0CHJ3_9POAL</name>
<keyword evidence="1" id="KW-0812">Transmembrane</keyword>
<dbReference type="InterPro" id="IPR052451">
    <property type="entry name" value="Ser/Thr_kinase-like"/>
</dbReference>